<feature type="non-terminal residue" evidence="2">
    <location>
        <position position="1"/>
    </location>
</feature>
<dbReference type="InterPro" id="IPR026960">
    <property type="entry name" value="RVT-Znf"/>
</dbReference>
<keyword evidence="3" id="KW-1185">Reference proteome</keyword>
<evidence type="ECO:0000259" key="1">
    <source>
        <dbReference type="Pfam" id="PF13966"/>
    </source>
</evidence>
<protein>
    <recommendedName>
        <fullName evidence="1">Reverse transcriptase zinc-binding domain-containing protein</fullName>
    </recommendedName>
</protein>
<evidence type="ECO:0000313" key="2">
    <source>
        <dbReference type="EMBL" id="CAK9166976.1"/>
    </source>
</evidence>
<dbReference type="Pfam" id="PF13966">
    <property type="entry name" value="zf-RVT"/>
    <property type="match status" value="1"/>
</dbReference>
<dbReference type="EMBL" id="CAUOFW020004724">
    <property type="protein sequence ID" value="CAK9166976.1"/>
    <property type="molecule type" value="Genomic_DNA"/>
</dbReference>
<gene>
    <name evidence="2" type="ORF">ILEXP_LOCUS36221</name>
</gene>
<feature type="domain" description="Reverse transcriptase zinc-binding" evidence="1">
    <location>
        <begin position="1"/>
        <end position="55"/>
    </location>
</feature>
<dbReference type="AlphaFoldDB" id="A0ABC8TD31"/>
<sequence>KIPNKIKFFAWGVCSNAPPTTDNLLQRRVDVVGQYGVCQIVDESLIHCPWAIAVWRSLHWLQWLSWISLTQESDFVRPIEFLLLKTNPSFLSCVSLYGEIGISGSLRMCCMILQK</sequence>
<comment type="caution">
    <text evidence="2">The sequence shown here is derived from an EMBL/GenBank/DDBJ whole genome shotgun (WGS) entry which is preliminary data.</text>
</comment>
<organism evidence="2 3">
    <name type="scientific">Ilex paraguariensis</name>
    <name type="common">yerba mate</name>
    <dbReference type="NCBI Taxonomy" id="185542"/>
    <lineage>
        <taxon>Eukaryota</taxon>
        <taxon>Viridiplantae</taxon>
        <taxon>Streptophyta</taxon>
        <taxon>Embryophyta</taxon>
        <taxon>Tracheophyta</taxon>
        <taxon>Spermatophyta</taxon>
        <taxon>Magnoliopsida</taxon>
        <taxon>eudicotyledons</taxon>
        <taxon>Gunneridae</taxon>
        <taxon>Pentapetalae</taxon>
        <taxon>asterids</taxon>
        <taxon>campanulids</taxon>
        <taxon>Aquifoliales</taxon>
        <taxon>Aquifoliaceae</taxon>
        <taxon>Ilex</taxon>
    </lineage>
</organism>
<dbReference type="Proteomes" id="UP001642360">
    <property type="component" value="Unassembled WGS sequence"/>
</dbReference>
<name>A0ABC8TD31_9AQUA</name>
<proteinExistence type="predicted"/>
<reference evidence="2 3" key="1">
    <citation type="submission" date="2024-02" db="EMBL/GenBank/DDBJ databases">
        <authorList>
            <person name="Vignale AGUSTIN F."/>
            <person name="Sosa J E."/>
            <person name="Modenutti C."/>
        </authorList>
    </citation>
    <scope>NUCLEOTIDE SEQUENCE [LARGE SCALE GENOMIC DNA]</scope>
</reference>
<accession>A0ABC8TD31</accession>
<evidence type="ECO:0000313" key="3">
    <source>
        <dbReference type="Proteomes" id="UP001642360"/>
    </source>
</evidence>